<evidence type="ECO:0008006" key="3">
    <source>
        <dbReference type="Google" id="ProtNLM"/>
    </source>
</evidence>
<gene>
    <name evidence="1" type="ORF">GCM10008906_04680</name>
</gene>
<name>A0ABN1JAN1_9CLOT</name>
<sequence length="76" mass="8957">MSSMQKKDKISACNKSVEYDTPIKESLETLEYCFKSFLYHKPRAEFTFKIGNYFHDKNNLENAIFSYQLTTTLKNS</sequence>
<keyword evidence="2" id="KW-1185">Reference proteome</keyword>
<reference evidence="1 2" key="1">
    <citation type="journal article" date="2019" name="Int. J. Syst. Evol. Microbiol.">
        <title>The Global Catalogue of Microorganisms (GCM) 10K type strain sequencing project: providing services to taxonomists for standard genome sequencing and annotation.</title>
        <authorList>
            <consortium name="The Broad Institute Genomics Platform"/>
            <consortium name="The Broad Institute Genome Sequencing Center for Infectious Disease"/>
            <person name="Wu L."/>
            <person name="Ma J."/>
        </authorList>
    </citation>
    <scope>NUCLEOTIDE SEQUENCE [LARGE SCALE GENOMIC DNA]</scope>
    <source>
        <strain evidence="1 2">JCM 1407</strain>
    </source>
</reference>
<accession>A0ABN1JAN1</accession>
<protein>
    <recommendedName>
        <fullName evidence="3">Tetratricopeptide repeat protein</fullName>
    </recommendedName>
</protein>
<dbReference type="EMBL" id="BAAACG010000003">
    <property type="protein sequence ID" value="GAA0733595.1"/>
    <property type="molecule type" value="Genomic_DNA"/>
</dbReference>
<organism evidence="1 2">
    <name type="scientific">Clostridium oceanicum</name>
    <dbReference type="NCBI Taxonomy" id="1543"/>
    <lineage>
        <taxon>Bacteria</taxon>
        <taxon>Bacillati</taxon>
        <taxon>Bacillota</taxon>
        <taxon>Clostridia</taxon>
        <taxon>Eubacteriales</taxon>
        <taxon>Clostridiaceae</taxon>
        <taxon>Clostridium</taxon>
    </lineage>
</organism>
<evidence type="ECO:0000313" key="1">
    <source>
        <dbReference type="EMBL" id="GAA0733595.1"/>
    </source>
</evidence>
<evidence type="ECO:0000313" key="2">
    <source>
        <dbReference type="Proteomes" id="UP001501510"/>
    </source>
</evidence>
<dbReference type="Proteomes" id="UP001501510">
    <property type="component" value="Unassembled WGS sequence"/>
</dbReference>
<comment type="caution">
    <text evidence="1">The sequence shown here is derived from an EMBL/GenBank/DDBJ whole genome shotgun (WGS) entry which is preliminary data.</text>
</comment>
<proteinExistence type="predicted"/>